<accession>A0A163EQA1</accession>
<feature type="region of interest" description="Disordered" evidence="1">
    <location>
        <begin position="1"/>
        <end position="112"/>
    </location>
</feature>
<name>A0A163EQA1_DIDRA</name>
<gene>
    <name evidence="2" type="ORF">ST47_g5017</name>
</gene>
<proteinExistence type="predicted"/>
<dbReference type="Proteomes" id="UP000076837">
    <property type="component" value="Unassembled WGS sequence"/>
</dbReference>
<feature type="compositionally biased region" description="Pro residues" evidence="1">
    <location>
        <begin position="87"/>
        <end position="99"/>
    </location>
</feature>
<protein>
    <submittedName>
        <fullName evidence="2">Uncharacterized protein</fullName>
    </submittedName>
</protein>
<sequence length="112" mass="11580">MRRARAVQQTQAPSDPEQIAGATPPPPQQPQQPLAADAPCEQAGVLHSLLYTAPPPSPHGREYTYPFHSTHSPLPVTTHASGLLGPSPSPSPSLSPMPPRRVAAAAAATAGE</sequence>
<reference evidence="2 3" key="1">
    <citation type="journal article" date="2016" name="Sci. Rep.">
        <title>Draft genome sequencing and secretome analysis of fungal phytopathogen Ascochyta rabiei provides insight into the necrotrophic effector repertoire.</title>
        <authorList>
            <person name="Verma S."/>
            <person name="Gazara R.K."/>
            <person name="Nizam S."/>
            <person name="Parween S."/>
            <person name="Chattopadhyay D."/>
            <person name="Verma P.K."/>
        </authorList>
    </citation>
    <scope>NUCLEOTIDE SEQUENCE [LARGE SCALE GENOMIC DNA]</scope>
    <source>
        <strain evidence="2 3">ArDII</strain>
    </source>
</reference>
<evidence type="ECO:0000313" key="2">
    <source>
        <dbReference type="EMBL" id="KZM23841.1"/>
    </source>
</evidence>
<dbReference type="AlphaFoldDB" id="A0A163EQA1"/>
<comment type="caution">
    <text evidence="2">The sequence shown here is derived from an EMBL/GenBank/DDBJ whole genome shotgun (WGS) entry which is preliminary data.</text>
</comment>
<organism evidence="2 3">
    <name type="scientific">Didymella rabiei</name>
    <name type="common">Chickpea ascochyta blight fungus</name>
    <name type="synonym">Mycosphaerella rabiei</name>
    <dbReference type="NCBI Taxonomy" id="5454"/>
    <lineage>
        <taxon>Eukaryota</taxon>
        <taxon>Fungi</taxon>
        <taxon>Dikarya</taxon>
        <taxon>Ascomycota</taxon>
        <taxon>Pezizomycotina</taxon>
        <taxon>Dothideomycetes</taxon>
        <taxon>Pleosporomycetidae</taxon>
        <taxon>Pleosporales</taxon>
        <taxon>Pleosporineae</taxon>
        <taxon>Didymellaceae</taxon>
        <taxon>Ascochyta</taxon>
    </lineage>
</organism>
<keyword evidence="3" id="KW-1185">Reference proteome</keyword>
<evidence type="ECO:0000256" key="1">
    <source>
        <dbReference type="SAM" id="MobiDB-lite"/>
    </source>
</evidence>
<dbReference type="EMBL" id="JYNV01000182">
    <property type="protein sequence ID" value="KZM23841.1"/>
    <property type="molecule type" value="Genomic_DNA"/>
</dbReference>
<evidence type="ECO:0000313" key="3">
    <source>
        <dbReference type="Proteomes" id="UP000076837"/>
    </source>
</evidence>
<feature type="compositionally biased region" description="Low complexity" evidence="1">
    <location>
        <begin position="103"/>
        <end position="112"/>
    </location>
</feature>